<reference evidence="7" key="1">
    <citation type="submission" date="2021-01" db="EMBL/GenBank/DDBJ databases">
        <authorList>
            <person name="Corre E."/>
            <person name="Pelletier E."/>
            <person name="Niang G."/>
            <person name="Scheremetjew M."/>
            <person name="Finn R."/>
            <person name="Kale V."/>
            <person name="Holt S."/>
            <person name="Cochrane G."/>
            <person name="Meng A."/>
            <person name="Brown T."/>
            <person name="Cohen L."/>
        </authorList>
    </citation>
    <scope>NUCLEOTIDE SEQUENCE</scope>
    <source>
        <strain evidence="7">CCMP219</strain>
    </source>
</reference>
<name>A0A7R9V0I7_9CHLO</name>
<evidence type="ECO:0000256" key="4">
    <source>
        <dbReference type="ARBA" id="ARBA00023136"/>
    </source>
</evidence>
<feature type="transmembrane region" description="Helical" evidence="6">
    <location>
        <begin position="213"/>
        <end position="237"/>
    </location>
</feature>
<evidence type="ECO:0000256" key="5">
    <source>
        <dbReference type="SAM" id="MobiDB-lite"/>
    </source>
</evidence>
<keyword evidence="3 6" id="KW-1133">Transmembrane helix</keyword>
<dbReference type="InterPro" id="IPR036259">
    <property type="entry name" value="MFS_trans_sf"/>
</dbReference>
<dbReference type="EMBL" id="HBEC01002932">
    <property type="protein sequence ID" value="CAD8281354.1"/>
    <property type="molecule type" value="Transcribed_RNA"/>
</dbReference>
<evidence type="ECO:0008006" key="8">
    <source>
        <dbReference type="Google" id="ProtNLM"/>
    </source>
</evidence>
<feature type="transmembrane region" description="Helical" evidence="6">
    <location>
        <begin position="243"/>
        <end position="264"/>
    </location>
</feature>
<dbReference type="AlphaFoldDB" id="A0A7R9V0I7"/>
<dbReference type="Gene3D" id="1.20.1250.20">
    <property type="entry name" value="MFS general substrate transporter like domains"/>
    <property type="match status" value="1"/>
</dbReference>
<feature type="transmembrane region" description="Helical" evidence="6">
    <location>
        <begin position="99"/>
        <end position="121"/>
    </location>
</feature>
<evidence type="ECO:0000313" key="7">
    <source>
        <dbReference type="EMBL" id="CAD8281354.1"/>
    </source>
</evidence>
<feature type="transmembrane region" description="Helical" evidence="6">
    <location>
        <begin position="133"/>
        <end position="153"/>
    </location>
</feature>
<proteinExistence type="predicted"/>
<dbReference type="PANTHER" id="PTHR11662:SF446">
    <property type="entry name" value="SODIUM-DEPENDENT PHOSPHATE TRANSPORT PROTEIN 1, CHLOROPLASTIC"/>
    <property type="match status" value="1"/>
</dbReference>
<organism evidence="7">
    <name type="scientific">Chlamydomonas euryale</name>
    <dbReference type="NCBI Taxonomy" id="1486919"/>
    <lineage>
        <taxon>Eukaryota</taxon>
        <taxon>Viridiplantae</taxon>
        <taxon>Chlorophyta</taxon>
        <taxon>core chlorophytes</taxon>
        <taxon>Chlorophyceae</taxon>
        <taxon>CS clade</taxon>
        <taxon>Chlamydomonadales</taxon>
        <taxon>Chlamydomonadaceae</taxon>
        <taxon>Chlamydomonas</taxon>
    </lineage>
</organism>
<gene>
    <name evidence="7" type="ORF">CEUR00632_LOCUS1389</name>
</gene>
<evidence type="ECO:0000256" key="2">
    <source>
        <dbReference type="ARBA" id="ARBA00022692"/>
    </source>
</evidence>
<accession>A0A7R9V0I7</accession>
<keyword evidence="4 6" id="KW-0472">Membrane</keyword>
<evidence type="ECO:0000256" key="1">
    <source>
        <dbReference type="ARBA" id="ARBA00004141"/>
    </source>
</evidence>
<sequence>MAEGRYGSVVYMAGLSGAPKGSGGGGGIVSAERPGPADDGPAVSGSLPWRQVLTNRCFYALLVAHTTFGIGYAVFIAWLPTFYAQAYHVDLKSSSWLSILPFAAMAIGTNASGWAADWAINARVMTPTKTRKTLQSIGNLGPAACLLMLSMMAPRNGAPAATHGGIGGEADGAHASTLVGAVCLLSFGLFTLGMQAAGFASTHTDISTRYASALFGITNAGSSIGGMLFVFLVGVILDVYGSWSLVFQLVAGCNLFSAILFITCGTSEPQFE</sequence>
<dbReference type="PANTHER" id="PTHR11662">
    <property type="entry name" value="SOLUTE CARRIER FAMILY 17"/>
    <property type="match status" value="1"/>
</dbReference>
<evidence type="ECO:0000256" key="3">
    <source>
        <dbReference type="ARBA" id="ARBA00022989"/>
    </source>
</evidence>
<comment type="subcellular location">
    <subcellularLocation>
        <location evidence="1">Membrane</location>
        <topology evidence="1">Multi-pass membrane protein</topology>
    </subcellularLocation>
</comment>
<protein>
    <recommendedName>
        <fullName evidence="8">Major facilitator superfamily (MFS) profile domain-containing protein</fullName>
    </recommendedName>
</protein>
<dbReference type="GO" id="GO:0016020">
    <property type="term" value="C:membrane"/>
    <property type="evidence" value="ECO:0007669"/>
    <property type="project" value="UniProtKB-SubCell"/>
</dbReference>
<keyword evidence="2 6" id="KW-0812">Transmembrane</keyword>
<feature type="region of interest" description="Disordered" evidence="5">
    <location>
        <begin position="19"/>
        <end position="41"/>
    </location>
</feature>
<feature type="transmembrane region" description="Helical" evidence="6">
    <location>
        <begin position="57"/>
        <end position="79"/>
    </location>
</feature>
<dbReference type="InterPro" id="IPR050382">
    <property type="entry name" value="MFS_Na/Anion_cotransporter"/>
</dbReference>
<dbReference type="SUPFAM" id="SSF103473">
    <property type="entry name" value="MFS general substrate transporter"/>
    <property type="match status" value="1"/>
</dbReference>
<evidence type="ECO:0000256" key="6">
    <source>
        <dbReference type="SAM" id="Phobius"/>
    </source>
</evidence>
<feature type="transmembrane region" description="Helical" evidence="6">
    <location>
        <begin position="173"/>
        <end position="192"/>
    </location>
</feature>